<name>A0A3G5FIN4_TETHA</name>
<dbReference type="Proteomes" id="UP000280475">
    <property type="component" value="Chromosome"/>
</dbReference>
<sequence>MIKVPLENELEDLSLRQDLLQKEIAGSTNIANATMNGYFTGQQEVPMEKAIRIAEESGDNLFTSQLSYKFLGFIKSMDGKLANTTAAELDVFQRIESDERKEHKKRAERLIVENKIRELDIEELDEIEQYGMEFLDEIIVEMAIVFKIFDAVSLDIREAVKEKMPEWISKNYMKEG</sequence>
<gene>
    <name evidence="1" type="ORF">C7H83_06875</name>
</gene>
<accession>A0A3G5FIN4</accession>
<organism evidence="1 2">
    <name type="scientific">Tetragenococcus halophilus</name>
    <name type="common">Pediococcus halophilus</name>
    <dbReference type="NCBI Taxonomy" id="51669"/>
    <lineage>
        <taxon>Bacteria</taxon>
        <taxon>Bacillati</taxon>
        <taxon>Bacillota</taxon>
        <taxon>Bacilli</taxon>
        <taxon>Lactobacillales</taxon>
        <taxon>Enterococcaceae</taxon>
        <taxon>Tetragenococcus</taxon>
    </lineage>
</organism>
<protein>
    <submittedName>
        <fullName evidence="1">Uncharacterized protein</fullName>
    </submittedName>
</protein>
<reference evidence="1 2" key="1">
    <citation type="journal article" date="2012" name="Int. J. Syst. Evol. Microbiol.">
        <title>Characterization of Tetragenococcus strains from sugar thick juice reveals a novel species, Tetragenococcus osmophilus sp. nov., and divides Tetragenococcus halophilus into two subspecies, T. halophilus subsp. halophilus subsp. nov. and T. halophilus subsp. flandriensis subsp. nov.</title>
        <authorList>
            <person name="Juste A."/>
            <person name="Van Trappen S."/>
            <person name="Verreth C."/>
            <person name="Cleenwerck I."/>
            <person name="De Vos P."/>
            <person name="Lievens B."/>
            <person name="Willems K.A."/>
        </authorList>
    </citation>
    <scope>NUCLEOTIDE SEQUENCE [LARGE SCALE GENOMIC DNA]</scope>
    <source>
        <strain evidence="1 2">LMG 26042</strain>
    </source>
</reference>
<evidence type="ECO:0000313" key="1">
    <source>
        <dbReference type="EMBL" id="AYW50202.1"/>
    </source>
</evidence>
<evidence type="ECO:0000313" key="2">
    <source>
        <dbReference type="Proteomes" id="UP000280475"/>
    </source>
</evidence>
<dbReference type="EMBL" id="CP027768">
    <property type="protein sequence ID" value="AYW50202.1"/>
    <property type="molecule type" value="Genomic_DNA"/>
</dbReference>
<dbReference type="RefSeq" id="WP_103892500.1">
    <property type="nucleotide sequence ID" value="NZ_CP027768.1"/>
</dbReference>
<proteinExistence type="predicted"/>
<dbReference type="AlphaFoldDB" id="A0A3G5FIN4"/>